<accession>A0A4R8PYK0</accession>
<dbReference type="CDD" id="cd02219">
    <property type="entry name" value="cupin_YjlB-like"/>
    <property type="match status" value="1"/>
</dbReference>
<name>A0A4R8PYK0_9PEZI</name>
<protein>
    <recommendedName>
        <fullName evidence="1">Cupin type-1 domain-containing protein</fullName>
    </recommendedName>
</protein>
<evidence type="ECO:0000259" key="1">
    <source>
        <dbReference type="Pfam" id="PF00190"/>
    </source>
</evidence>
<evidence type="ECO:0000313" key="3">
    <source>
        <dbReference type="Proteomes" id="UP000295083"/>
    </source>
</evidence>
<dbReference type="Gene3D" id="2.60.120.10">
    <property type="entry name" value="Jelly Rolls"/>
    <property type="match status" value="1"/>
</dbReference>
<dbReference type="InterPro" id="IPR014710">
    <property type="entry name" value="RmlC-like_jellyroll"/>
</dbReference>
<dbReference type="EMBL" id="QAPG01001767">
    <property type="protein sequence ID" value="TDZ27805.1"/>
    <property type="molecule type" value="Genomic_DNA"/>
</dbReference>
<dbReference type="InterPro" id="IPR014500">
    <property type="entry name" value="UCP019307_cupin"/>
</dbReference>
<dbReference type="InterPro" id="IPR006045">
    <property type="entry name" value="Cupin_1"/>
</dbReference>
<evidence type="ECO:0000313" key="2">
    <source>
        <dbReference type="EMBL" id="TDZ27805.1"/>
    </source>
</evidence>
<reference evidence="2 3" key="1">
    <citation type="submission" date="2018-11" db="EMBL/GenBank/DDBJ databases">
        <title>Genome sequence and assembly of Colletotrichum spinosum.</title>
        <authorList>
            <person name="Gan P."/>
            <person name="Shirasu K."/>
        </authorList>
    </citation>
    <scope>NUCLEOTIDE SEQUENCE [LARGE SCALE GENOMIC DNA]</scope>
    <source>
        <strain evidence="2 3">CBS 515.97</strain>
    </source>
</reference>
<dbReference type="PANTHER" id="PTHR36448:SF3">
    <property type="entry name" value="CUPIN TYPE-2 DOMAIN-CONTAINING PROTEIN"/>
    <property type="match status" value="1"/>
</dbReference>
<dbReference type="Pfam" id="PF00190">
    <property type="entry name" value="Cupin_1"/>
    <property type="match status" value="1"/>
</dbReference>
<dbReference type="SUPFAM" id="SSF51182">
    <property type="entry name" value="RmlC-like cupins"/>
    <property type="match status" value="1"/>
</dbReference>
<sequence length="180" mass="19389">MSPKTALTPLSSLRVSKHFIPAHGLLPNTSIQNKPLLIYHSAFPSASASAIESHLSSVGVVEPQWRYTMYGTSHFHSTTHELLCISNGRARLCFGGEENKGRVEPVVEKGDVVVVPAGVAHRLLEDLGGGFEMVGSYPKGRQWDMCYGKKGEEAKVEGIGALGWFAKDPVYGDDGPLLGV</sequence>
<dbReference type="PANTHER" id="PTHR36448">
    <property type="entry name" value="BLR7373 PROTEIN"/>
    <property type="match status" value="1"/>
</dbReference>
<comment type="caution">
    <text evidence="2">The sequence shown here is derived from an EMBL/GenBank/DDBJ whole genome shotgun (WGS) entry which is preliminary data.</text>
</comment>
<proteinExistence type="predicted"/>
<feature type="domain" description="Cupin type-1" evidence="1">
    <location>
        <begin position="74"/>
        <end position="121"/>
    </location>
</feature>
<keyword evidence="3" id="KW-1185">Reference proteome</keyword>
<dbReference type="AlphaFoldDB" id="A0A4R8PYK0"/>
<gene>
    <name evidence="2" type="primary">yjlB-0</name>
    <name evidence="2" type="ORF">C8035_v008686</name>
</gene>
<dbReference type="InterPro" id="IPR047121">
    <property type="entry name" value="YjiB-like"/>
</dbReference>
<dbReference type="InterPro" id="IPR011051">
    <property type="entry name" value="RmlC_Cupin_sf"/>
</dbReference>
<dbReference type="Proteomes" id="UP000295083">
    <property type="component" value="Unassembled WGS sequence"/>
</dbReference>
<dbReference type="PIRSF" id="PIRSF019307">
    <property type="entry name" value="UCP019307"/>
    <property type="match status" value="1"/>
</dbReference>
<organism evidence="2 3">
    <name type="scientific">Colletotrichum spinosum</name>
    <dbReference type="NCBI Taxonomy" id="1347390"/>
    <lineage>
        <taxon>Eukaryota</taxon>
        <taxon>Fungi</taxon>
        <taxon>Dikarya</taxon>
        <taxon>Ascomycota</taxon>
        <taxon>Pezizomycotina</taxon>
        <taxon>Sordariomycetes</taxon>
        <taxon>Hypocreomycetidae</taxon>
        <taxon>Glomerellales</taxon>
        <taxon>Glomerellaceae</taxon>
        <taxon>Colletotrichum</taxon>
        <taxon>Colletotrichum orbiculare species complex</taxon>
    </lineage>
</organism>